<gene>
    <name evidence="4" type="ORF">PHPALM_4337</name>
</gene>
<evidence type="ECO:0000256" key="1">
    <source>
        <dbReference type="ARBA" id="ARBA00001968"/>
    </source>
</evidence>
<dbReference type="OrthoDB" id="113310at2759"/>
<evidence type="ECO:0000259" key="3">
    <source>
        <dbReference type="Pfam" id="PF13359"/>
    </source>
</evidence>
<reference evidence="4 5" key="1">
    <citation type="journal article" date="2017" name="Genome Biol. Evol.">
        <title>Phytophthora megakarya and P. palmivora, closely related causal agents of cacao black pod rot, underwent increases in genome sizes and gene numbers by different mechanisms.</title>
        <authorList>
            <person name="Ali S.S."/>
            <person name="Shao J."/>
            <person name="Lary D.J."/>
            <person name="Kronmiller B."/>
            <person name="Shen D."/>
            <person name="Strem M.D."/>
            <person name="Amoako-Attah I."/>
            <person name="Akrofi A.Y."/>
            <person name="Begoude B.A."/>
            <person name="Ten Hoopen G.M."/>
            <person name="Coulibaly K."/>
            <person name="Kebe B.I."/>
            <person name="Melnick R.L."/>
            <person name="Guiltinan M.J."/>
            <person name="Tyler B.M."/>
            <person name="Meinhardt L.W."/>
            <person name="Bailey B.A."/>
        </authorList>
    </citation>
    <scope>NUCLEOTIDE SEQUENCE [LARGE SCALE GENOMIC DNA]</scope>
    <source>
        <strain evidence="5">sbr112.9</strain>
    </source>
</reference>
<dbReference type="Pfam" id="PF13359">
    <property type="entry name" value="DDE_Tnp_4"/>
    <property type="match status" value="1"/>
</dbReference>
<dbReference type="EMBL" id="NCKW01002123">
    <property type="protein sequence ID" value="POM78165.1"/>
    <property type="molecule type" value="Genomic_DNA"/>
</dbReference>
<keyword evidence="2" id="KW-0479">Metal-binding</keyword>
<evidence type="ECO:0000313" key="5">
    <source>
        <dbReference type="Proteomes" id="UP000237271"/>
    </source>
</evidence>
<dbReference type="InterPro" id="IPR027806">
    <property type="entry name" value="HARBI1_dom"/>
</dbReference>
<proteinExistence type="predicted"/>
<organism evidence="4 5">
    <name type="scientific">Phytophthora palmivora</name>
    <dbReference type="NCBI Taxonomy" id="4796"/>
    <lineage>
        <taxon>Eukaryota</taxon>
        <taxon>Sar</taxon>
        <taxon>Stramenopiles</taxon>
        <taxon>Oomycota</taxon>
        <taxon>Peronosporomycetes</taxon>
        <taxon>Peronosporales</taxon>
        <taxon>Peronosporaceae</taxon>
        <taxon>Phytophthora</taxon>
    </lineage>
</organism>
<accession>A0A2P4YK27</accession>
<protein>
    <recommendedName>
        <fullName evidence="3">DDE Tnp4 domain-containing protein</fullName>
    </recommendedName>
</protein>
<dbReference type="Proteomes" id="UP000237271">
    <property type="component" value="Unassembled WGS sequence"/>
</dbReference>
<evidence type="ECO:0000313" key="4">
    <source>
        <dbReference type="EMBL" id="POM78165.1"/>
    </source>
</evidence>
<name>A0A2P4YK27_9STRA</name>
<dbReference type="AlphaFoldDB" id="A0A2P4YK27"/>
<comment type="caution">
    <text evidence="4">The sequence shown here is derived from an EMBL/GenBank/DDBJ whole genome shotgun (WGS) entry which is preliminary data.</text>
</comment>
<evidence type="ECO:0000256" key="2">
    <source>
        <dbReference type="ARBA" id="ARBA00022723"/>
    </source>
</evidence>
<sequence length="201" mass="23405">MRLKSDVICWPGLRERREIAERIIRAAEFTLFPLSQRPEDHGEDFFSRKSSYAINGLIVCDDRERIRYENIGSSHDNRPSDVLIPAFKKCRGVQLSLKGNTFNTQLAKIRIRVEHCIGTLKGRFPLLKRLCARLRNVNELKSTISLIRAATILHNLTINDKLPDGWIEHEEEEDGEPEELPRGSNEYRRAYLRDYIFDSTH</sequence>
<feature type="domain" description="DDE Tnp4" evidence="3">
    <location>
        <begin position="84"/>
        <end position="155"/>
    </location>
</feature>
<keyword evidence="5" id="KW-1185">Reference proteome</keyword>
<dbReference type="GO" id="GO:0046872">
    <property type="term" value="F:metal ion binding"/>
    <property type="evidence" value="ECO:0007669"/>
    <property type="project" value="UniProtKB-KW"/>
</dbReference>
<comment type="cofactor">
    <cofactor evidence="1">
        <name>a divalent metal cation</name>
        <dbReference type="ChEBI" id="CHEBI:60240"/>
    </cofactor>
</comment>